<evidence type="ECO:0000313" key="3">
    <source>
        <dbReference type="Proteomes" id="UP001529510"/>
    </source>
</evidence>
<dbReference type="InterPro" id="IPR036397">
    <property type="entry name" value="RNaseH_sf"/>
</dbReference>
<dbReference type="InterPro" id="IPR038717">
    <property type="entry name" value="Tc1-like_DDE_dom"/>
</dbReference>
<evidence type="ECO:0000259" key="1">
    <source>
        <dbReference type="Pfam" id="PF13358"/>
    </source>
</evidence>
<dbReference type="EMBL" id="JAMKFB020000915">
    <property type="protein sequence ID" value="KAL0146496.1"/>
    <property type="molecule type" value="Genomic_DNA"/>
</dbReference>
<dbReference type="Pfam" id="PF13358">
    <property type="entry name" value="DDE_3"/>
    <property type="match status" value="1"/>
</dbReference>
<keyword evidence="3" id="KW-1185">Reference proteome</keyword>
<dbReference type="AlphaFoldDB" id="A0ABD0MCV9"/>
<dbReference type="Proteomes" id="UP001529510">
    <property type="component" value="Unassembled WGS sequence"/>
</dbReference>
<dbReference type="Gene3D" id="3.30.420.10">
    <property type="entry name" value="Ribonuclease H-like superfamily/Ribonuclease H"/>
    <property type="match status" value="1"/>
</dbReference>
<sequence>MAASGTGTLVFVDDVTQDRSSRVNSEVFRATLSAQIQLNAVKLIGRRFIIQMDNDPKHTAKATQGFIKAKKWRILEWPSQSPDLNPIEHAFHLLKTKRRTERPTNKQQLKAAAVKAWQSIKKEETQHLVMSMSSRLQAVIPSKGFSTKY</sequence>
<proteinExistence type="predicted"/>
<protein>
    <recommendedName>
        <fullName evidence="1">Tc1-like transposase DDE domain-containing protein</fullName>
    </recommendedName>
</protein>
<accession>A0ABD0MCV9</accession>
<evidence type="ECO:0000313" key="2">
    <source>
        <dbReference type="EMBL" id="KAL0146496.1"/>
    </source>
</evidence>
<organism evidence="2 3">
    <name type="scientific">Cirrhinus mrigala</name>
    <name type="common">Mrigala</name>
    <dbReference type="NCBI Taxonomy" id="683832"/>
    <lineage>
        <taxon>Eukaryota</taxon>
        <taxon>Metazoa</taxon>
        <taxon>Chordata</taxon>
        <taxon>Craniata</taxon>
        <taxon>Vertebrata</taxon>
        <taxon>Euteleostomi</taxon>
        <taxon>Actinopterygii</taxon>
        <taxon>Neopterygii</taxon>
        <taxon>Teleostei</taxon>
        <taxon>Ostariophysi</taxon>
        <taxon>Cypriniformes</taxon>
        <taxon>Cyprinidae</taxon>
        <taxon>Labeoninae</taxon>
        <taxon>Labeonini</taxon>
        <taxon>Cirrhinus</taxon>
    </lineage>
</organism>
<feature type="domain" description="Tc1-like transposase DDE" evidence="1">
    <location>
        <begin position="20"/>
        <end position="109"/>
    </location>
</feature>
<reference evidence="2 3" key="1">
    <citation type="submission" date="2024-05" db="EMBL/GenBank/DDBJ databases">
        <title>Genome sequencing and assembly of Indian major carp, Cirrhinus mrigala (Hamilton, 1822).</title>
        <authorList>
            <person name="Mohindra V."/>
            <person name="Chowdhury L.M."/>
            <person name="Lal K."/>
            <person name="Jena J.K."/>
        </authorList>
    </citation>
    <scope>NUCLEOTIDE SEQUENCE [LARGE SCALE GENOMIC DNA]</scope>
    <source>
        <strain evidence="2">CM1030</strain>
        <tissue evidence="2">Blood</tissue>
    </source>
</reference>
<comment type="caution">
    <text evidence="2">The sequence shown here is derived from an EMBL/GenBank/DDBJ whole genome shotgun (WGS) entry which is preliminary data.</text>
</comment>
<name>A0ABD0MCV9_CIRMR</name>
<gene>
    <name evidence="2" type="ORF">M9458_058127</name>
</gene>